<evidence type="ECO:0000256" key="1">
    <source>
        <dbReference type="SAM" id="SignalP"/>
    </source>
</evidence>
<name>A0A842HSW5_9SPHN</name>
<dbReference type="InterPro" id="IPR051200">
    <property type="entry name" value="Host-pathogen_enzymatic-act"/>
</dbReference>
<evidence type="ECO:0000313" key="3">
    <source>
        <dbReference type="EMBL" id="MBC2776112.1"/>
    </source>
</evidence>
<dbReference type="PANTHER" id="PTHR47197">
    <property type="entry name" value="PROTEIN NIRF"/>
    <property type="match status" value="1"/>
</dbReference>
<dbReference type="AlphaFoldDB" id="A0A842HSW5"/>
<dbReference type="InterPro" id="IPR018910">
    <property type="entry name" value="LpqB_C"/>
</dbReference>
<dbReference type="Proteomes" id="UP000564378">
    <property type="component" value="Unassembled WGS sequence"/>
</dbReference>
<accession>A0A842HSW5</accession>
<comment type="caution">
    <text evidence="3">The sequence shown here is derived from an EMBL/GenBank/DDBJ whole genome shotgun (WGS) entry which is preliminary data.</text>
</comment>
<keyword evidence="1" id="KW-0732">Signal</keyword>
<dbReference type="SUPFAM" id="SSF51004">
    <property type="entry name" value="C-terminal (heme d1) domain of cytochrome cd1-nitrite reductase"/>
    <property type="match status" value="1"/>
</dbReference>
<feature type="chain" id="PRO_5032747770" evidence="1">
    <location>
        <begin position="22"/>
        <end position="329"/>
    </location>
</feature>
<dbReference type="Gene3D" id="2.130.10.10">
    <property type="entry name" value="YVTN repeat-like/Quinoprotein amine dehydrogenase"/>
    <property type="match status" value="2"/>
</dbReference>
<dbReference type="InterPro" id="IPR011964">
    <property type="entry name" value="YVTN_b-propeller_repeat"/>
</dbReference>
<protein>
    <submittedName>
        <fullName evidence="3">YncE family protein</fullName>
    </submittedName>
</protein>
<organism evidence="3 4">
    <name type="scientific">Parasphingopyxis marina</name>
    <dbReference type="NCBI Taxonomy" id="2761622"/>
    <lineage>
        <taxon>Bacteria</taxon>
        <taxon>Pseudomonadati</taxon>
        <taxon>Pseudomonadota</taxon>
        <taxon>Alphaproteobacteria</taxon>
        <taxon>Sphingomonadales</taxon>
        <taxon>Sphingomonadaceae</taxon>
        <taxon>Parasphingopyxis</taxon>
    </lineage>
</organism>
<dbReference type="PANTHER" id="PTHR47197:SF3">
    <property type="entry name" value="DIHYDRO-HEME D1 DEHYDROGENASE"/>
    <property type="match status" value="1"/>
</dbReference>
<reference evidence="3 4" key="1">
    <citation type="submission" date="2020-08" db="EMBL/GenBank/DDBJ databases">
        <title>Draft genome sequence of Parasphingopyxis sp. GrpM-11.</title>
        <authorList>
            <person name="Oh J."/>
            <person name="Roh D.-H."/>
        </authorList>
    </citation>
    <scope>NUCLEOTIDE SEQUENCE [LARGE SCALE GENOMIC DNA]</scope>
    <source>
        <strain evidence="3 4">GrpM-11</strain>
    </source>
</reference>
<dbReference type="EMBL" id="JACJVJ010000001">
    <property type="protein sequence ID" value="MBC2776112.1"/>
    <property type="molecule type" value="Genomic_DNA"/>
</dbReference>
<evidence type="ECO:0000259" key="2">
    <source>
        <dbReference type="Pfam" id="PF10647"/>
    </source>
</evidence>
<proteinExistence type="predicted"/>
<dbReference type="Pfam" id="PF10647">
    <property type="entry name" value="Gmad1"/>
    <property type="match status" value="1"/>
</dbReference>
<dbReference type="InterPro" id="IPR015943">
    <property type="entry name" value="WD40/YVTN_repeat-like_dom_sf"/>
</dbReference>
<feature type="domain" description="Lipoprotein LpqB C-terminal" evidence="2">
    <location>
        <begin position="58"/>
        <end position="161"/>
    </location>
</feature>
<keyword evidence="4" id="KW-1185">Reference proteome</keyword>
<gene>
    <name evidence="3" type="ORF">H6P80_00630</name>
</gene>
<sequence length="329" mass="34288">MKRLLPLFAVLAACAAPATSAEPPFSGDLLITGNKAEDTVSIIDLGSGEELARLETGDQPHEIAISPDGARAAVVSYGGTTVDIFDIATASRVDRIDLSPNSRPHGLLWLADNRLVATTEGSGTLTIVDMDDGAISAIETGQQVSHMVAVNPERTRAYVTNMGSGTVTAIDLEAGAKIRDLDAGESPEGLALSPDGATLWVADRDNAMLYAFDTANFARTAEIPVGNFPIRVAVSPDGATVVTSNYADGGLTLVDAETRDVRRILTISGSASAAQVTILFSPDGRTLYAAETGRARVAAINMDSGEVIRRYDAGEGSDGLAVTRIEPTD</sequence>
<feature type="signal peptide" evidence="1">
    <location>
        <begin position="1"/>
        <end position="21"/>
    </location>
</feature>
<dbReference type="NCBIfam" id="TIGR02276">
    <property type="entry name" value="beta_rpt_yvtn"/>
    <property type="match status" value="1"/>
</dbReference>
<dbReference type="InterPro" id="IPR011048">
    <property type="entry name" value="Haem_d1_sf"/>
</dbReference>
<evidence type="ECO:0000313" key="4">
    <source>
        <dbReference type="Proteomes" id="UP000564378"/>
    </source>
</evidence>
<dbReference type="RefSeq" id="WP_185799427.1">
    <property type="nucleotide sequence ID" value="NZ_JACJVJ010000001.1"/>
</dbReference>